<dbReference type="Pfam" id="PF00582">
    <property type="entry name" value="Usp"/>
    <property type="match status" value="1"/>
</dbReference>
<reference evidence="2 3" key="1">
    <citation type="journal article" date="2024" name="Nat. Commun.">
        <title>Phylogenomics reveals the evolutionary origins of lichenization in chlorophyte algae.</title>
        <authorList>
            <person name="Puginier C."/>
            <person name="Libourel C."/>
            <person name="Otte J."/>
            <person name="Skaloud P."/>
            <person name="Haon M."/>
            <person name="Grisel S."/>
            <person name="Petersen M."/>
            <person name="Berrin J.G."/>
            <person name="Delaux P.M."/>
            <person name="Dal Grande F."/>
            <person name="Keller J."/>
        </authorList>
    </citation>
    <scope>NUCLEOTIDE SEQUENCE [LARGE SCALE GENOMIC DNA]</scope>
    <source>
        <strain evidence="2 3">SAG 2043</strain>
    </source>
</reference>
<keyword evidence="3" id="KW-1185">Reference proteome</keyword>
<dbReference type="InterPro" id="IPR014729">
    <property type="entry name" value="Rossmann-like_a/b/a_fold"/>
</dbReference>
<dbReference type="AlphaFoldDB" id="A0AAW1Q879"/>
<dbReference type="EMBL" id="JALJOR010000005">
    <property type="protein sequence ID" value="KAK9817162.1"/>
    <property type="molecule type" value="Genomic_DNA"/>
</dbReference>
<comment type="caution">
    <text evidence="2">The sequence shown here is derived from an EMBL/GenBank/DDBJ whole genome shotgun (WGS) entry which is preliminary data.</text>
</comment>
<organism evidence="2 3">
    <name type="scientific">[Myrmecia] bisecta</name>
    <dbReference type="NCBI Taxonomy" id="41462"/>
    <lineage>
        <taxon>Eukaryota</taxon>
        <taxon>Viridiplantae</taxon>
        <taxon>Chlorophyta</taxon>
        <taxon>core chlorophytes</taxon>
        <taxon>Trebouxiophyceae</taxon>
        <taxon>Trebouxiales</taxon>
        <taxon>Trebouxiaceae</taxon>
        <taxon>Myrmecia</taxon>
    </lineage>
</organism>
<accession>A0AAW1Q879</accession>
<gene>
    <name evidence="2" type="ORF">WJX72_010557</name>
</gene>
<dbReference type="InterPro" id="IPR006016">
    <property type="entry name" value="UspA"/>
</dbReference>
<evidence type="ECO:0000313" key="2">
    <source>
        <dbReference type="EMBL" id="KAK9817162.1"/>
    </source>
</evidence>
<name>A0AAW1Q879_9CHLO</name>
<dbReference type="Gene3D" id="3.40.50.620">
    <property type="entry name" value="HUPs"/>
    <property type="match status" value="1"/>
</dbReference>
<sequence>MSDDARPTEHCWQGSGKRIVVLAVDVHEEETPPPLSERLMDPVHLVKEAAEEEEVRPRRKRSGTSVIGEAICEYAAYYNVYLVIMGNRIHRSLTESLQGSVIKYCVHHCKKPLLLLST</sequence>
<feature type="domain" description="UspA" evidence="1">
    <location>
        <begin position="20"/>
        <end position="115"/>
    </location>
</feature>
<proteinExistence type="predicted"/>
<evidence type="ECO:0000313" key="3">
    <source>
        <dbReference type="Proteomes" id="UP001489004"/>
    </source>
</evidence>
<dbReference type="SUPFAM" id="SSF52402">
    <property type="entry name" value="Adenine nucleotide alpha hydrolases-like"/>
    <property type="match status" value="1"/>
</dbReference>
<protein>
    <recommendedName>
        <fullName evidence="1">UspA domain-containing protein</fullName>
    </recommendedName>
</protein>
<evidence type="ECO:0000259" key="1">
    <source>
        <dbReference type="Pfam" id="PF00582"/>
    </source>
</evidence>
<dbReference type="Proteomes" id="UP001489004">
    <property type="component" value="Unassembled WGS sequence"/>
</dbReference>